<proteinExistence type="predicted"/>
<accession>A2DZ40</accession>
<keyword evidence="2" id="KW-1185">Reference proteome</keyword>
<gene>
    <name evidence="1" type="ORF">TVAG_026370</name>
</gene>
<dbReference type="Gene3D" id="3.80.10.10">
    <property type="entry name" value="Ribonuclease Inhibitor"/>
    <property type="match status" value="2"/>
</dbReference>
<reference evidence="1" key="1">
    <citation type="submission" date="2006-10" db="EMBL/GenBank/DDBJ databases">
        <authorList>
            <person name="Amadeo P."/>
            <person name="Zhao Q."/>
            <person name="Wortman J."/>
            <person name="Fraser-Liggett C."/>
            <person name="Carlton J."/>
        </authorList>
    </citation>
    <scope>NUCLEOTIDE SEQUENCE</scope>
    <source>
        <strain evidence="1">G3</strain>
    </source>
</reference>
<evidence type="ECO:0000313" key="2">
    <source>
        <dbReference type="Proteomes" id="UP000001542"/>
    </source>
</evidence>
<dbReference type="PANTHER" id="PTHR45661">
    <property type="entry name" value="SURFACE ANTIGEN"/>
    <property type="match status" value="1"/>
</dbReference>
<dbReference type="Proteomes" id="UP000001542">
    <property type="component" value="Unassembled WGS sequence"/>
</dbReference>
<dbReference type="InterPro" id="IPR053139">
    <property type="entry name" value="Surface_bspA-like"/>
</dbReference>
<organism evidence="1 2">
    <name type="scientific">Trichomonas vaginalis (strain ATCC PRA-98 / G3)</name>
    <dbReference type="NCBI Taxonomy" id="412133"/>
    <lineage>
        <taxon>Eukaryota</taxon>
        <taxon>Metamonada</taxon>
        <taxon>Parabasalia</taxon>
        <taxon>Trichomonadida</taxon>
        <taxon>Trichomonadidae</taxon>
        <taxon>Trichomonas</taxon>
    </lineage>
</organism>
<dbReference type="InParanoid" id="A2DZ40"/>
<protein>
    <submittedName>
        <fullName evidence="1">Surface antigen BspA-like</fullName>
    </submittedName>
</protein>
<evidence type="ECO:0000313" key="1">
    <source>
        <dbReference type="EMBL" id="EAY14316.1"/>
    </source>
</evidence>
<dbReference type="STRING" id="5722.A2DZ40"/>
<dbReference type="Pfam" id="PF13306">
    <property type="entry name" value="LRR_5"/>
    <property type="match status" value="3"/>
</dbReference>
<dbReference type="InterPro" id="IPR032675">
    <property type="entry name" value="LRR_dom_sf"/>
</dbReference>
<dbReference type="AlphaFoldDB" id="A2DZ40"/>
<dbReference type="EMBL" id="DS113272">
    <property type="protein sequence ID" value="EAY14316.1"/>
    <property type="molecule type" value="Genomic_DNA"/>
</dbReference>
<sequence>MSQRETTQFTYIDYGTNSIQVGDGKNPCISDIKGTLEIPSQVNSKNVTSIGNYAFSNCNISNVKLPDTIQFIGSFAFMNCKITEFICPISVIQIGTFAFYGCSCVFANFGETKIKRFTGEHHFFQSQLANVLLPDTLEVIAYHMFYKTNLKNITIPKSCKEISAGAFIECIYLEEFFTESPEFCINNKVLYSKDFKTLIAYPSNCFPDILPTVTCTSSARGFSGTSFVNFTLTIPLKVISSYAFRGCPNLEYVDLSCARVTSIFDAIFYDCNKLGTVILPQQLKSIDKNCFSYTNIIKLAIPPNVKSIHDAAFISSKITEIYYCGLNTFDSISLQNTNVIIHVSDYFPKTITKLLGCPIEDRTYTCQEYTCNNMIDQSFMDCPSMNICLYSNFYARILLYSVFIVM</sequence>
<dbReference type="RefSeq" id="XP_001326539.1">
    <property type="nucleotide sequence ID" value="XM_001326504.1"/>
</dbReference>
<dbReference type="VEuPathDB" id="TrichDB:TVAGG3_0504850"/>
<dbReference type="PANTHER" id="PTHR45661:SF3">
    <property type="entry name" value="IG-LIKE DOMAIN-CONTAINING PROTEIN"/>
    <property type="match status" value="1"/>
</dbReference>
<name>A2DZ40_TRIV3</name>
<dbReference type="VEuPathDB" id="TrichDB:TVAG_026370"/>
<dbReference type="KEGG" id="tva:4772304"/>
<dbReference type="SUPFAM" id="SSF52058">
    <property type="entry name" value="L domain-like"/>
    <property type="match status" value="1"/>
</dbReference>
<dbReference type="SMR" id="A2DZ40"/>
<reference evidence="1" key="2">
    <citation type="journal article" date="2007" name="Science">
        <title>Draft genome sequence of the sexually transmitted pathogen Trichomonas vaginalis.</title>
        <authorList>
            <person name="Carlton J.M."/>
            <person name="Hirt R.P."/>
            <person name="Silva J.C."/>
            <person name="Delcher A.L."/>
            <person name="Schatz M."/>
            <person name="Zhao Q."/>
            <person name="Wortman J.R."/>
            <person name="Bidwell S.L."/>
            <person name="Alsmark U.C.M."/>
            <person name="Besteiro S."/>
            <person name="Sicheritz-Ponten T."/>
            <person name="Noel C.J."/>
            <person name="Dacks J.B."/>
            <person name="Foster P.G."/>
            <person name="Simillion C."/>
            <person name="Van de Peer Y."/>
            <person name="Miranda-Saavedra D."/>
            <person name="Barton G.J."/>
            <person name="Westrop G.D."/>
            <person name="Mueller S."/>
            <person name="Dessi D."/>
            <person name="Fiori P.L."/>
            <person name="Ren Q."/>
            <person name="Paulsen I."/>
            <person name="Zhang H."/>
            <person name="Bastida-Corcuera F.D."/>
            <person name="Simoes-Barbosa A."/>
            <person name="Brown M.T."/>
            <person name="Hayes R.D."/>
            <person name="Mukherjee M."/>
            <person name="Okumura C.Y."/>
            <person name="Schneider R."/>
            <person name="Smith A.J."/>
            <person name="Vanacova S."/>
            <person name="Villalvazo M."/>
            <person name="Haas B.J."/>
            <person name="Pertea M."/>
            <person name="Feldblyum T.V."/>
            <person name="Utterback T.R."/>
            <person name="Shu C.L."/>
            <person name="Osoegawa K."/>
            <person name="de Jong P.J."/>
            <person name="Hrdy I."/>
            <person name="Horvathova L."/>
            <person name="Zubacova Z."/>
            <person name="Dolezal P."/>
            <person name="Malik S.B."/>
            <person name="Logsdon J.M. Jr."/>
            <person name="Henze K."/>
            <person name="Gupta A."/>
            <person name="Wang C.C."/>
            <person name="Dunne R.L."/>
            <person name="Upcroft J.A."/>
            <person name="Upcroft P."/>
            <person name="White O."/>
            <person name="Salzberg S.L."/>
            <person name="Tang P."/>
            <person name="Chiu C.-H."/>
            <person name="Lee Y.-S."/>
            <person name="Embley T.M."/>
            <person name="Coombs G.H."/>
            <person name="Mottram J.C."/>
            <person name="Tachezy J."/>
            <person name="Fraser-Liggett C.M."/>
            <person name="Johnson P.J."/>
        </authorList>
    </citation>
    <scope>NUCLEOTIDE SEQUENCE [LARGE SCALE GENOMIC DNA]</scope>
    <source>
        <strain evidence="1">G3</strain>
    </source>
</reference>
<dbReference type="InterPro" id="IPR026906">
    <property type="entry name" value="LRR_5"/>
</dbReference>